<keyword evidence="2" id="KW-1185">Reference proteome</keyword>
<dbReference type="Proteomes" id="UP001152531">
    <property type="component" value="Unassembled WGS sequence"/>
</dbReference>
<organism evidence="1 2">
    <name type="scientific">[Candida] jaroonii</name>
    <dbReference type="NCBI Taxonomy" id="467808"/>
    <lineage>
        <taxon>Eukaryota</taxon>
        <taxon>Fungi</taxon>
        <taxon>Dikarya</taxon>
        <taxon>Ascomycota</taxon>
        <taxon>Saccharomycotina</taxon>
        <taxon>Pichiomycetes</taxon>
        <taxon>Debaryomycetaceae</taxon>
        <taxon>Yamadazyma</taxon>
    </lineage>
</organism>
<name>A0ACA9Y2A0_9ASCO</name>
<keyword evidence="1" id="KW-0436">Ligase</keyword>
<accession>A0ACA9Y2A0</accession>
<evidence type="ECO:0000313" key="1">
    <source>
        <dbReference type="EMBL" id="CAH6718906.1"/>
    </source>
</evidence>
<evidence type="ECO:0000313" key="2">
    <source>
        <dbReference type="Proteomes" id="UP001152531"/>
    </source>
</evidence>
<comment type="caution">
    <text evidence="1">The sequence shown here is derived from an EMBL/GenBank/DDBJ whole genome shotgun (WGS) entry which is preliminary data.</text>
</comment>
<dbReference type="EMBL" id="CALSDN010000001">
    <property type="protein sequence ID" value="CAH6718906.1"/>
    <property type="molecule type" value="Genomic_DNA"/>
</dbReference>
<protein>
    <submittedName>
        <fullName evidence="1">Long-chain-fatty-acid--CoA ligase 2</fullName>
    </submittedName>
</protein>
<gene>
    <name evidence="1" type="ORF">CLIB1444_01S17128</name>
</gene>
<sequence>MLAPIESEYVLENPNNEPVIELFRKCLPLDEKVTKSRPVVGTETDGYSAIYRNQAFPERKKYVVKGLETVHSSFDIIADENPENECFKYRPFNYLERTNGDYITKSFKEVKEMKDHFGSGMLYHLMNNPFKDAKFSSHQKIDNHIKNYQSYDNKNDSFIVTLYSNNRWEWLLADLACASYSITDTALYNTLGENTSEYILELTESPMVICSREHIKTLISLKKQYPEKLATLISIVSMDPLFVFDQYLFDLAEEVSIKLTGFDQIMEYGKNFPLKNLPPKPETLYTISFTSGTTGSNPKGVSLTHSAAASSLCFLLTSVPMTRNSFSFLPYAHIFERETVFFTLSAGGCVILPQLNYSPLTLIEDLKMTQPERVSLVPRVYNKFEAAIKNATINSPNVSELKRSLFKKAFDSKIYNQALDDKTTGKSLIYDSLIIKKIRAQFGFDNMVYAITGSAPIDPETVRFLRASLQFGFCQGYGLTETFAGICLSAPFEGQPGSSGPPAVNTEMKLRAIPEMNYGINDAGGPRGELMIRSYQNFSEYYKNPEETQKVLQDGWFSTGDIARIDEKTGRVYIIDRVKNFFKLSQGEYISPEAIENTYQTSNPLLSQMFIHGDSLKTFLVSVLGIDKVSSINFLAKQCGIDVKQLSNISDSEVIKLMNDKKNRKILVNYLNKNVPQLKGFQKVRNVSIEFEPLTLDRNVVTPTMKLKRPIAKKFFEDTLNQMYEEGPLNDAKL</sequence>
<reference evidence="1" key="1">
    <citation type="submission" date="2022-06" db="EMBL/GenBank/DDBJ databases">
        <authorList>
            <person name="Legras J.-L."/>
            <person name="Devillers H."/>
            <person name="Grondin C."/>
        </authorList>
    </citation>
    <scope>NUCLEOTIDE SEQUENCE</scope>
    <source>
        <strain evidence="1">CLIB 1444</strain>
    </source>
</reference>
<proteinExistence type="predicted"/>